<gene>
    <name evidence="2" type="ORF">DPMN_009250</name>
</gene>
<dbReference type="AlphaFoldDB" id="A0A9D4S0F2"/>
<comment type="caution">
    <text evidence="2">The sequence shown here is derived from an EMBL/GenBank/DDBJ whole genome shotgun (WGS) entry which is preliminary data.</text>
</comment>
<keyword evidence="1" id="KW-0472">Membrane</keyword>
<dbReference type="EMBL" id="JAIWYP010000001">
    <property type="protein sequence ID" value="KAH3885257.1"/>
    <property type="molecule type" value="Genomic_DNA"/>
</dbReference>
<evidence type="ECO:0000256" key="1">
    <source>
        <dbReference type="SAM" id="Phobius"/>
    </source>
</evidence>
<proteinExistence type="predicted"/>
<evidence type="ECO:0000313" key="3">
    <source>
        <dbReference type="Proteomes" id="UP000828390"/>
    </source>
</evidence>
<feature type="transmembrane region" description="Helical" evidence="1">
    <location>
        <begin position="79"/>
        <end position="98"/>
    </location>
</feature>
<keyword evidence="3" id="KW-1185">Reference proteome</keyword>
<reference evidence="2" key="1">
    <citation type="journal article" date="2019" name="bioRxiv">
        <title>The Genome of the Zebra Mussel, Dreissena polymorpha: A Resource for Invasive Species Research.</title>
        <authorList>
            <person name="McCartney M.A."/>
            <person name="Auch B."/>
            <person name="Kono T."/>
            <person name="Mallez S."/>
            <person name="Zhang Y."/>
            <person name="Obille A."/>
            <person name="Becker A."/>
            <person name="Abrahante J.E."/>
            <person name="Garbe J."/>
            <person name="Badalamenti J.P."/>
            <person name="Herman A."/>
            <person name="Mangelson H."/>
            <person name="Liachko I."/>
            <person name="Sullivan S."/>
            <person name="Sone E.D."/>
            <person name="Koren S."/>
            <person name="Silverstein K.A.T."/>
            <person name="Beckman K.B."/>
            <person name="Gohl D.M."/>
        </authorList>
    </citation>
    <scope>NUCLEOTIDE SEQUENCE</scope>
    <source>
        <strain evidence="2">Duluth1</strain>
        <tissue evidence="2">Whole animal</tissue>
    </source>
</reference>
<keyword evidence="1" id="KW-1133">Transmembrane helix</keyword>
<protein>
    <submittedName>
        <fullName evidence="2">Uncharacterized protein</fullName>
    </submittedName>
</protein>
<evidence type="ECO:0000313" key="2">
    <source>
        <dbReference type="EMBL" id="KAH3885257.1"/>
    </source>
</evidence>
<accession>A0A9D4S0F2</accession>
<feature type="transmembrane region" description="Helical" evidence="1">
    <location>
        <begin position="12"/>
        <end position="33"/>
    </location>
</feature>
<dbReference type="Proteomes" id="UP000828390">
    <property type="component" value="Unassembled WGS sequence"/>
</dbReference>
<name>A0A9D4S0F2_DREPO</name>
<organism evidence="2 3">
    <name type="scientific">Dreissena polymorpha</name>
    <name type="common">Zebra mussel</name>
    <name type="synonym">Mytilus polymorpha</name>
    <dbReference type="NCBI Taxonomy" id="45954"/>
    <lineage>
        <taxon>Eukaryota</taxon>
        <taxon>Metazoa</taxon>
        <taxon>Spiralia</taxon>
        <taxon>Lophotrochozoa</taxon>
        <taxon>Mollusca</taxon>
        <taxon>Bivalvia</taxon>
        <taxon>Autobranchia</taxon>
        <taxon>Heteroconchia</taxon>
        <taxon>Euheterodonta</taxon>
        <taxon>Imparidentia</taxon>
        <taxon>Neoheterodontei</taxon>
        <taxon>Myida</taxon>
        <taxon>Dreissenoidea</taxon>
        <taxon>Dreissenidae</taxon>
        <taxon>Dreissena</taxon>
    </lineage>
</organism>
<reference evidence="2" key="2">
    <citation type="submission" date="2020-11" db="EMBL/GenBank/DDBJ databases">
        <authorList>
            <person name="McCartney M.A."/>
            <person name="Auch B."/>
            <person name="Kono T."/>
            <person name="Mallez S."/>
            <person name="Becker A."/>
            <person name="Gohl D.M."/>
            <person name="Silverstein K.A.T."/>
            <person name="Koren S."/>
            <person name="Bechman K.B."/>
            <person name="Herman A."/>
            <person name="Abrahante J.E."/>
            <person name="Garbe J."/>
        </authorList>
    </citation>
    <scope>NUCLEOTIDE SEQUENCE</scope>
    <source>
        <strain evidence="2">Duluth1</strain>
        <tissue evidence="2">Whole animal</tissue>
    </source>
</reference>
<sequence length="138" mass="15100">MRFKNIPLDYVTLGLSLLALIFDIVGLFAGPWWTHTGRVGQSLFGITSHRVCQFSCVDKTVLVIEGGKEFILTVRGFEVLGLIFMLIGTILTVLAVILRTRPIHTAIVYIHGAAGNTRNIPGMSGVLCSVHVGSERFM</sequence>
<keyword evidence="1" id="KW-0812">Transmembrane</keyword>